<dbReference type="PANTHER" id="PTHR43248:SF25">
    <property type="entry name" value="AB HYDROLASE-1 DOMAIN-CONTAINING PROTEIN-RELATED"/>
    <property type="match status" value="1"/>
</dbReference>
<evidence type="ECO:0000256" key="3">
    <source>
        <dbReference type="SAM" id="SignalP"/>
    </source>
</evidence>
<dbReference type="Proteomes" id="UP001221757">
    <property type="component" value="Unassembled WGS sequence"/>
</dbReference>
<dbReference type="InterPro" id="IPR051601">
    <property type="entry name" value="Serine_prot/Carboxylest_S33"/>
</dbReference>
<organism evidence="5 6">
    <name type="scientific">Mycena rosella</name>
    <name type="common">Pink bonnet</name>
    <name type="synonym">Agaricus rosellus</name>
    <dbReference type="NCBI Taxonomy" id="1033263"/>
    <lineage>
        <taxon>Eukaryota</taxon>
        <taxon>Fungi</taxon>
        <taxon>Dikarya</taxon>
        <taxon>Basidiomycota</taxon>
        <taxon>Agaricomycotina</taxon>
        <taxon>Agaricomycetes</taxon>
        <taxon>Agaricomycetidae</taxon>
        <taxon>Agaricales</taxon>
        <taxon>Marasmiineae</taxon>
        <taxon>Mycenaceae</taxon>
        <taxon>Mycena</taxon>
    </lineage>
</organism>
<dbReference type="Pfam" id="PF00561">
    <property type="entry name" value="Abhydrolase_1"/>
    <property type="match status" value="1"/>
</dbReference>
<evidence type="ECO:0000313" key="6">
    <source>
        <dbReference type="Proteomes" id="UP001221757"/>
    </source>
</evidence>
<comment type="caution">
    <text evidence="5">The sequence shown here is derived from an EMBL/GenBank/DDBJ whole genome shotgun (WGS) entry which is preliminary data.</text>
</comment>
<dbReference type="EMBL" id="JARKIE010000006">
    <property type="protein sequence ID" value="KAJ7706790.1"/>
    <property type="molecule type" value="Genomic_DNA"/>
</dbReference>
<comment type="similarity">
    <text evidence="1">Belongs to the peptidase S33 family.</text>
</comment>
<dbReference type="AlphaFoldDB" id="A0AAD7GWM7"/>
<dbReference type="InterPro" id="IPR029058">
    <property type="entry name" value="AB_hydrolase_fold"/>
</dbReference>
<dbReference type="Gene3D" id="3.40.50.1820">
    <property type="entry name" value="alpha/beta hydrolase"/>
    <property type="match status" value="1"/>
</dbReference>
<feature type="signal peptide" evidence="3">
    <location>
        <begin position="1"/>
        <end position="22"/>
    </location>
</feature>
<dbReference type="InterPro" id="IPR000073">
    <property type="entry name" value="AB_hydrolase_1"/>
</dbReference>
<reference evidence="5" key="1">
    <citation type="submission" date="2023-03" db="EMBL/GenBank/DDBJ databases">
        <title>Massive genome expansion in bonnet fungi (Mycena s.s.) driven by repeated elements and novel gene families across ecological guilds.</title>
        <authorList>
            <consortium name="Lawrence Berkeley National Laboratory"/>
            <person name="Harder C.B."/>
            <person name="Miyauchi S."/>
            <person name="Viragh M."/>
            <person name="Kuo A."/>
            <person name="Thoen E."/>
            <person name="Andreopoulos B."/>
            <person name="Lu D."/>
            <person name="Skrede I."/>
            <person name="Drula E."/>
            <person name="Henrissat B."/>
            <person name="Morin E."/>
            <person name="Kohler A."/>
            <person name="Barry K."/>
            <person name="LaButti K."/>
            <person name="Morin E."/>
            <person name="Salamov A."/>
            <person name="Lipzen A."/>
            <person name="Mereny Z."/>
            <person name="Hegedus B."/>
            <person name="Baldrian P."/>
            <person name="Stursova M."/>
            <person name="Weitz H."/>
            <person name="Taylor A."/>
            <person name="Grigoriev I.V."/>
            <person name="Nagy L.G."/>
            <person name="Martin F."/>
            <person name="Kauserud H."/>
        </authorList>
    </citation>
    <scope>NUCLEOTIDE SEQUENCE</scope>
    <source>
        <strain evidence="5">CBHHK067</strain>
    </source>
</reference>
<protein>
    <submittedName>
        <fullName evidence="5">Alpha/beta hydrolase fold-domain-containing protein</fullName>
    </submittedName>
</protein>
<dbReference type="GO" id="GO:0016787">
    <property type="term" value="F:hydrolase activity"/>
    <property type="evidence" value="ECO:0007669"/>
    <property type="project" value="UniProtKB-KW"/>
</dbReference>
<dbReference type="SUPFAM" id="SSF53474">
    <property type="entry name" value="alpha/beta-Hydrolases"/>
    <property type="match status" value="1"/>
</dbReference>
<gene>
    <name evidence="5" type="ORF">B0H17DRAFT_1325623</name>
</gene>
<keyword evidence="6" id="KW-1185">Reference proteome</keyword>
<keyword evidence="2 5" id="KW-0378">Hydrolase</keyword>
<accession>A0AAD7GWM7</accession>
<evidence type="ECO:0000256" key="1">
    <source>
        <dbReference type="ARBA" id="ARBA00010088"/>
    </source>
</evidence>
<feature type="chain" id="PRO_5042189293" evidence="3">
    <location>
        <begin position="23"/>
        <end position="247"/>
    </location>
</feature>
<proteinExistence type="inferred from homology"/>
<sequence>MSIIVLLALLLRNLVRENSVLAWESCPDDYSFFCAFLSMPLEYSNRTGVSTEDRAILALRLYPATGPGTSGHATLLKTGPSLSAIFGGKFDIIGWDPRGVNMSTPRISCHPTEFHRQLFALGHEGGDLDFYGLPNDAANRTLLVASARARLLTDLCRDSVSNKVLRSVTTVNVARDLEEMRQAIGEGGLRYWGFSYGTTLGATYAAMFPANVQRMILDGEQYNSSLEHGISSGVSTRKVITPANSKL</sequence>
<evidence type="ECO:0000256" key="2">
    <source>
        <dbReference type="ARBA" id="ARBA00022801"/>
    </source>
</evidence>
<feature type="domain" description="AB hydrolase-1" evidence="4">
    <location>
        <begin position="81"/>
        <end position="220"/>
    </location>
</feature>
<evidence type="ECO:0000259" key="4">
    <source>
        <dbReference type="Pfam" id="PF00561"/>
    </source>
</evidence>
<dbReference type="PANTHER" id="PTHR43248">
    <property type="entry name" value="2-SUCCINYL-6-HYDROXY-2,4-CYCLOHEXADIENE-1-CARBOXYLATE SYNTHASE"/>
    <property type="match status" value="1"/>
</dbReference>
<keyword evidence="3" id="KW-0732">Signal</keyword>
<evidence type="ECO:0000313" key="5">
    <source>
        <dbReference type="EMBL" id="KAJ7706790.1"/>
    </source>
</evidence>
<name>A0AAD7GWM7_MYCRO</name>